<evidence type="ECO:0000256" key="5">
    <source>
        <dbReference type="PIRSR" id="PIRSR000106-3"/>
    </source>
</evidence>
<feature type="binding site" evidence="5">
    <location>
        <position position="211"/>
    </location>
    <ligand>
        <name>a divalent metal cation</name>
        <dbReference type="ChEBI" id="CHEBI:60240"/>
    </ligand>
</feature>
<name>A0A2N3WIQ2_9PSEU</name>
<feature type="binding site" evidence="4">
    <location>
        <position position="391"/>
    </location>
    <ligand>
        <name>(S)-malate</name>
        <dbReference type="ChEBI" id="CHEBI:15589"/>
    </ligand>
</feature>
<evidence type="ECO:0000256" key="1">
    <source>
        <dbReference type="ARBA" id="ARBA00008785"/>
    </source>
</evidence>
<dbReference type="Gene3D" id="3.40.50.10380">
    <property type="entry name" value="Malic enzyme, N-terminal domain"/>
    <property type="match status" value="1"/>
</dbReference>
<dbReference type="Proteomes" id="UP000233750">
    <property type="component" value="Unassembled WGS sequence"/>
</dbReference>
<organism evidence="9 10">
    <name type="scientific">Amycolatopsis echigonensis</name>
    <dbReference type="NCBI Taxonomy" id="2576905"/>
    <lineage>
        <taxon>Bacteria</taxon>
        <taxon>Bacillati</taxon>
        <taxon>Actinomycetota</taxon>
        <taxon>Actinomycetes</taxon>
        <taxon>Pseudonocardiales</taxon>
        <taxon>Pseudonocardiaceae</taxon>
        <taxon>Amycolatopsis</taxon>
    </lineage>
</organism>
<dbReference type="PRINTS" id="PR00072">
    <property type="entry name" value="MALOXRDTASE"/>
</dbReference>
<dbReference type="SUPFAM" id="SSF51735">
    <property type="entry name" value="NAD(P)-binding Rossmann-fold domains"/>
    <property type="match status" value="1"/>
</dbReference>
<reference evidence="9 10" key="1">
    <citation type="submission" date="2017-12" db="EMBL/GenBank/DDBJ databases">
        <title>Sequencing the genomes of 1000 Actinobacteria strains.</title>
        <authorList>
            <person name="Klenk H.-P."/>
        </authorList>
    </citation>
    <scope>NUCLEOTIDE SEQUENCE [LARGE SCALE GENOMIC DNA]</scope>
    <source>
        <strain evidence="9 10">DSM 45165</strain>
    </source>
</reference>
<dbReference type="GO" id="GO:0046872">
    <property type="term" value="F:metal ion binding"/>
    <property type="evidence" value="ECO:0007669"/>
    <property type="project" value="UniProtKB-KW"/>
</dbReference>
<dbReference type="GO" id="GO:0016616">
    <property type="term" value="F:oxidoreductase activity, acting on the CH-OH group of donors, NAD or NADP as acceptor"/>
    <property type="evidence" value="ECO:0007669"/>
    <property type="project" value="InterPro"/>
</dbReference>
<dbReference type="PIRSF" id="PIRSF000106">
    <property type="entry name" value="ME"/>
    <property type="match status" value="1"/>
</dbReference>
<dbReference type="EMBL" id="PJMY01000003">
    <property type="protein sequence ID" value="PKV93747.1"/>
    <property type="molecule type" value="Genomic_DNA"/>
</dbReference>
<dbReference type="InterPro" id="IPR001891">
    <property type="entry name" value="Malic_OxRdtase"/>
</dbReference>
<comment type="caution">
    <text evidence="9">The sequence shown here is derived from an EMBL/GenBank/DDBJ whole genome shotgun (WGS) entry which is preliminary data.</text>
</comment>
<feature type="binding site" evidence="4">
    <location>
        <position position="362"/>
    </location>
    <ligand>
        <name>(S)-malate</name>
        <dbReference type="ChEBI" id="CHEBI:15589"/>
    </ligand>
</feature>
<proteinExistence type="inferred from homology"/>
<dbReference type="SMART" id="SM00919">
    <property type="entry name" value="Malic_M"/>
    <property type="match status" value="1"/>
</dbReference>
<feature type="domain" description="Malic enzyme N-terminal" evidence="8">
    <location>
        <begin position="92"/>
        <end position="225"/>
    </location>
</feature>
<dbReference type="Gene3D" id="3.40.50.720">
    <property type="entry name" value="NAD(P)-binding Rossmann-like Domain"/>
    <property type="match status" value="1"/>
</dbReference>
<evidence type="ECO:0000256" key="3">
    <source>
        <dbReference type="PIRSR" id="PIRSR000106-1"/>
    </source>
</evidence>
<sequence>MPVPGPGYSITVRVEAPASSTAAGDLTTAVGRVGGVLTAFDVVESHADSIVVDISANALSENHAQDITAALDSVPGVQVRKVSDRTFLIHLGGKIEVSPKVALRNRDDLSRAYTPGVARVCQAIAANPEDARRLTIKRNTVAVLTDGSAVLGLGNIGPAAALPVMEGKAALFKKFADVDAWPVCLDTQDTEEIIMIAKALAPVYAGINLEDIAAPRCFEIEKRLREQLDIPVFHDDQHGTAIVVVAALRNALRVVGKNIEDCKIVVSGVGAAGSAIIRLLLRKNPGDIVAADIDGIVYPERGNLDDNLTWIAEHTNSDRKSGTLHDALVGADVFIGVSAPNLFGAEQVATMNDDAVVFALANPDPEIDPLEAQKHAAVVATGRSDFPNQINNVLAFPGVFRGLLDAAAHNIDDNMLLAAADAIADVVDNGKLNASFIVPSVFDSAVAPAVAEAVRKAVRAERAS</sequence>
<dbReference type="Pfam" id="PF03949">
    <property type="entry name" value="Malic_M"/>
    <property type="match status" value="1"/>
</dbReference>
<dbReference type="InterPro" id="IPR012301">
    <property type="entry name" value="Malic_N_dom"/>
</dbReference>
<dbReference type="InterPro" id="IPR037062">
    <property type="entry name" value="Malic_N_dom_sf"/>
</dbReference>
<dbReference type="PANTHER" id="PTHR43237">
    <property type="entry name" value="NADP-DEPENDENT MALIC ENZYME"/>
    <property type="match status" value="1"/>
</dbReference>
<evidence type="ECO:0000313" key="9">
    <source>
        <dbReference type="EMBL" id="PKV93747.1"/>
    </source>
</evidence>
<evidence type="ECO:0000259" key="8">
    <source>
        <dbReference type="SMART" id="SM01274"/>
    </source>
</evidence>
<protein>
    <submittedName>
        <fullName evidence="9">Malate dehydrogenase (Oxaloacetate-decarboxylating)</fullName>
    </submittedName>
</protein>
<keyword evidence="2" id="KW-0560">Oxidoreductase</keyword>
<evidence type="ECO:0000256" key="2">
    <source>
        <dbReference type="ARBA" id="ARBA00023002"/>
    </source>
</evidence>
<feature type="binding site" evidence="5">
    <location>
        <position position="236"/>
    </location>
    <ligand>
        <name>a divalent metal cation</name>
        <dbReference type="ChEBI" id="CHEBI:60240"/>
    </ligand>
</feature>
<evidence type="ECO:0000313" key="10">
    <source>
        <dbReference type="Proteomes" id="UP000233750"/>
    </source>
</evidence>
<evidence type="ECO:0000256" key="6">
    <source>
        <dbReference type="RuleBase" id="RU003427"/>
    </source>
</evidence>
<dbReference type="CDD" id="cd05311">
    <property type="entry name" value="NAD_bind_2_malic_enz"/>
    <property type="match status" value="1"/>
</dbReference>
<keyword evidence="10" id="KW-1185">Reference proteome</keyword>
<feature type="active site" description="Proton acceptor" evidence="3">
    <location>
        <position position="168"/>
    </location>
</feature>
<dbReference type="InterPro" id="IPR051674">
    <property type="entry name" value="Malate_Decarboxylase"/>
</dbReference>
<gene>
    <name evidence="9" type="ORF">ATK30_4602</name>
</gene>
<keyword evidence="5 6" id="KW-0479">Metal-binding</keyword>
<dbReference type="GO" id="GO:0004470">
    <property type="term" value="F:malic enzyme activity"/>
    <property type="evidence" value="ECO:0007669"/>
    <property type="project" value="InterPro"/>
</dbReference>
<dbReference type="SMART" id="SM01274">
    <property type="entry name" value="malic"/>
    <property type="match status" value="1"/>
</dbReference>
<dbReference type="Pfam" id="PF00390">
    <property type="entry name" value="malic"/>
    <property type="match status" value="1"/>
</dbReference>
<dbReference type="OrthoDB" id="9805787at2"/>
<comment type="similarity">
    <text evidence="1 6">Belongs to the malic enzymes family.</text>
</comment>
<dbReference type="GO" id="GO:0051287">
    <property type="term" value="F:NAD binding"/>
    <property type="evidence" value="ECO:0007669"/>
    <property type="project" value="InterPro"/>
</dbReference>
<evidence type="ECO:0000259" key="7">
    <source>
        <dbReference type="SMART" id="SM00919"/>
    </source>
</evidence>
<dbReference type="InterPro" id="IPR036291">
    <property type="entry name" value="NAD(P)-bd_dom_sf"/>
</dbReference>
<dbReference type="PANTHER" id="PTHR43237:SF4">
    <property type="entry name" value="NADP-DEPENDENT MALIC ENZYME"/>
    <property type="match status" value="1"/>
</dbReference>
<comment type="cofactor">
    <cofactor evidence="5">
        <name>Mg(2+)</name>
        <dbReference type="ChEBI" id="CHEBI:18420"/>
    </cofactor>
    <cofactor evidence="5">
        <name>Mn(2+)</name>
        <dbReference type="ChEBI" id="CHEBI:29035"/>
    </cofactor>
    <text evidence="5">Divalent metal cations. Prefers magnesium or manganese.</text>
</comment>
<evidence type="ECO:0000256" key="4">
    <source>
        <dbReference type="PIRSR" id="PIRSR000106-2"/>
    </source>
</evidence>
<feature type="binding site" evidence="5">
    <location>
        <position position="210"/>
    </location>
    <ligand>
        <name>a divalent metal cation</name>
        <dbReference type="ChEBI" id="CHEBI:60240"/>
    </ligand>
</feature>
<dbReference type="InterPro" id="IPR012302">
    <property type="entry name" value="Malic_NAD-bd"/>
</dbReference>
<accession>A0A2N3WIQ2</accession>
<feature type="active site" description="Proton donor" evidence="3">
    <location>
        <position position="113"/>
    </location>
</feature>
<dbReference type="RefSeq" id="WP_101437324.1">
    <property type="nucleotide sequence ID" value="NZ_PJMY01000003.1"/>
</dbReference>
<dbReference type="SUPFAM" id="SSF53223">
    <property type="entry name" value="Aminoacid dehydrogenase-like, N-terminal domain"/>
    <property type="match status" value="1"/>
</dbReference>
<dbReference type="FunFam" id="3.40.50.10380:FF:000003">
    <property type="entry name" value="NADP-dependent malic enzyme"/>
    <property type="match status" value="1"/>
</dbReference>
<feature type="domain" description="Malic enzyme NAD-binding" evidence="7">
    <location>
        <begin position="237"/>
        <end position="459"/>
    </location>
</feature>
<dbReference type="AlphaFoldDB" id="A0A2N3WIQ2"/>
<dbReference type="InterPro" id="IPR045213">
    <property type="entry name" value="Malic_NAD-bd_bact_type"/>
</dbReference>
<dbReference type="InterPro" id="IPR046346">
    <property type="entry name" value="Aminoacid_DH-like_N_sf"/>
</dbReference>